<dbReference type="GO" id="GO:0007265">
    <property type="term" value="P:Ras protein signal transduction"/>
    <property type="evidence" value="ECO:0007669"/>
    <property type="project" value="TreeGrafter"/>
</dbReference>
<dbReference type="Gene3D" id="2.30.42.10">
    <property type="match status" value="1"/>
</dbReference>
<feature type="region of interest" description="Disordered" evidence="3">
    <location>
        <begin position="671"/>
        <end position="723"/>
    </location>
</feature>
<feature type="region of interest" description="Disordered" evidence="3">
    <location>
        <begin position="96"/>
        <end position="141"/>
    </location>
</feature>
<evidence type="ECO:0000256" key="3">
    <source>
        <dbReference type="SAM" id="MobiDB-lite"/>
    </source>
</evidence>
<dbReference type="Gene3D" id="1.20.870.10">
    <property type="entry name" value="Son of sevenless (SoS) protein Chain: S domain 1"/>
    <property type="match status" value="1"/>
</dbReference>
<dbReference type="InterPro" id="IPR029071">
    <property type="entry name" value="Ubiquitin-like_domsf"/>
</dbReference>
<dbReference type="SUPFAM" id="SSF54236">
    <property type="entry name" value="Ubiquitin-like"/>
    <property type="match status" value="1"/>
</dbReference>
<keyword evidence="9" id="KW-1185">Reference proteome</keyword>
<dbReference type="InterPro" id="IPR000651">
    <property type="entry name" value="Ras-like_Gua-exchang_fac_N"/>
</dbReference>
<dbReference type="InterPro" id="IPR023578">
    <property type="entry name" value="Ras_GEF_dom_sf"/>
</dbReference>
<dbReference type="AlphaFoldDB" id="A0A553PTG6"/>
<dbReference type="CDD" id="cd06224">
    <property type="entry name" value="REM"/>
    <property type="match status" value="1"/>
</dbReference>
<evidence type="ECO:0000259" key="4">
    <source>
        <dbReference type="PROSITE" id="PS50009"/>
    </source>
</evidence>
<evidence type="ECO:0000313" key="9">
    <source>
        <dbReference type="Proteomes" id="UP000318571"/>
    </source>
</evidence>
<feature type="region of interest" description="Disordered" evidence="3">
    <location>
        <begin position="259"/>
        <end position="311"/>
    </location>
</feature>
<dbReference type="CDD" id="cd01785">
    <property type="entry name" value="RA_PDZ-GEF1"/>
    <property type="match status" value="1"/>
</dbReference>
<dbReference type="InterPro" id="IPR036034">
    <property type="entry name" value="PDZ_sf"/>
</dbReference>
<dbReference type="InterPro" id="IPR008937">
    <property type="entry name" value="Ras-like_GEF"/>
</dbReference>
<dbReference type="PROSITE" id="PS50200">
    <property type="entry name" value="RA"/>
    <property type="match status" value="1"/>
</dbReference>
<feature type="compositionally biased region" description="Low complexity" evidence="3">
    <location>
        <begin position="708"/>
        <end position="719"/>
    </location>
</feature>
<dbReference type="CDD" id="cd06755">
    <property type="entry name" value="PDZ_RapGEF2_RapGEF6-like"/>
    <property type="match status" value="1"/>
</dbReference>
<keyword evidence="1 2" id="KW-0344">Guanine-nucleotide releasing factor</keyword>
<accession>A0A553PTG6</accession>
<sequence length="1263" mass="141750">MGPPPLPPPNSNHAPPLPPIKRQPINLHDLQSSLSSGGNGMNNVEVNLARYANQYQHYYHAHHSHNHGPETVVDGTVIHPRHASSARQYALPGDTHNAYYHTHHHPHGGHPPHGQMYKPANRSSHSSDTSSAYSGSDTMQSIHSSLENEAVVDLSGLHESVVDSDEEELADGMGQMVIRDLVRECLEKDPADRNAKDIEVLLEFSKTLEAFNNMTLATRRALCSVMVFAVVEKAGTVVMNHEEELDSWSVIINGEVRIDDPNPGSNNNHALNNQTTSTFPNLNQSQTNNTNNNNNNQHHPNVTRSSRSNNHGKYLKIGDSFGITATMDKLYHQGVMKTCMDDCQFVCITQNDYYKILKEEATNQRRYEENGQIVLVTDPDPNEKLSHKVIRGTPDRLLLQLIDENSSANESTYVEDFLLTHRTFLNSSMEVAHKLLEWFNEGTLCDRVTRVLLLWVHNHFTDFETDPQMMEFLEKFEVALESRKKMNGQLRLLNFACAEKARKRIITLRRSSREEPLQFSLMGGYERGFGIFVERVEKNSKASEIGLKRGDQILDVNRKSFENNMSLPRALTFLKESTHLELTVKSNLLGQVTIGKMKALPVIPGRKSGKVSKKGHFKVHSISKDPLASKLDSLLHNERFPHSCLSVCLSLFMACNALMFSVFKELLQTPENSPRSRLRKASDQTAGGRSNSEYTVNSKSKRAHDDSSGSLKSNSSSSSLPINAMRGRDRVKAMLKSLIKPKMGFPGALYPESDVANLGIVSDHSNDSWDFTSDLPDHSLKIYRADQHFRYLLVHKNTSAREVVMLALQEFGISDCSSNFTLCEVTVEGNLVRQKRLPDEQTNLAERIGLASRYYIKNILSSEQLIPEDAKAELNKEAQVNLLQLNAIEAAMQLMVEDFTIFRSIESTEHVDKLFELESKFGTPNLDRFGDLVNREMMWVITEIVSESNVNRRVKIIKQFIKVAHNCFKETQNYNSMFAITSGLDHGAVKRLKSTWEKVPSKYLKLLEEMRMVMEPSMNFRRYRNLVNSSKPPIIPIYPMVSKDLTFLHLGNETHIDGLINFEKLRMIAEKIRDLSNMCSTPLDVTSMLDKQGSQLGTALGNMVPAQGGATIKRGTRGKSKEALNAKKMYEEAQMVRRVKAYLTKMPVIRDEERLHQLSVEVEPPPSNPHPALTVPSSSAVSGGSIKALSAQNSTASINSMGVRAHIQIYVQSLNSTIFKGFARTREFIARAPAGMFSDVIARRSCSEASQAAILFLEPTGDC</sequence>
<feature type="compositionally biased region" description="Polar residues" evidence="3">
    <location>
        <begin position="302"/>
        <end position="311"/>
    </location>
</feature>
<dbReference type="CDD" id="cd00155">
    <property type="entry name" value="RasGEF"/>
    <property type="match status" value="1"/>
</dbReference>
<dbReference type="SMART" id="SM00229">
    <property type="entry name" value="RasGEFN"/>
    <property type="match status" value="1"/>
</dbReference>
<dbReference type="PANTHER" id="PTHR23113">
    <property type="entry name" value="GUANINE NUCLEOTIDE EXCHANGE FACTOR"/>
    <property type="match status" value="1"/>
</dbReference>
<gene>
    <name evidence="8" type="ORF">TCAL_12515</name>
</gene>
<dbReference type="GO" id="GO:0016324">
    <property type="term" value="C:apical plasma membrane"/>
    <property type="evidence" value="ECO:0007669"/>
    <property type="project" value="TreeGrafter"/>
</dbReference>
<dbReference type="OMA" id="VESEMFI"/>
<dbReference type="InterPro" id="IPR001478">
    <property type="entry name" value="PDZ"/>
</dbReference>
<comment type="caution">
    <text evidence="8">The sequence shown here is derived from an EMBL/GenBank/DDBJ whole genome shotgun (WGS) entry which is preliminary data.</text>
</comment>
<feature type="domain" description="Ras-GEF" evidence="4">
    <location>
        <begin position="886"/>
        <end position="1121"/>
    </location>
</feature>
<dbReference type="Pfam" id="PF00617">
    <property type="entry name" value="RasGEF"/>
    <property type="match status" value="1"/>
</dbReference>
<evidence type="ECO:0000256" key="2">
    <source>
        <dbReference type="PROSITE-ProRule" id="PRU00168"/>
    </source>
</evidence>
<dbReference type="InterPro" id="IPR000159">
    <property type="entry name" value="RA_dom"/>
</dbReference>
<feature type="compositionally biased region" description="Low complexity" evidence="3">
    <location>
        <begin position="280"/>
        <end position="300"/>
    </location>
</feature>
<feature type="compositionally biased region" description="Low complexity" evidence="3">
    <location>
        <begin position="123"/>
        <end position="136"/>
    </location>
</feature>
<dbReference type="Pfam" id="PF00595">
    <property type="entry name" value="PDZ"/>
    <property type="match status" value="1"/>
</dbReference>
<dbReference type="PANTHER" id="PTHR23113:SF249">
    <property type="entry name" value="RAP GUANINE NUCLEOTIDE EXCHANGE FACTOR 6"/>
    <property type="match status" value="1"/>
</dbReference>
<feature type="region of interest" description="Disordered" evidence="3">
    <location>
        <begin position="1"/>
        <end position="24"/>
    </location>
</feature>
<dbReference type="EMBL" id="VCGU01000001">
    <property type="protein sequence ID" value="TRY80967.1"/>
    <property type="molecule type" value="Genomic_DNA"/>
</dbReference>
<dbReference type="SMART" id="SM00228">
    <property type="entry name" value="PDZ"/>
    <property type="match status" value="1"/>
</dbReference>
<dbReference type="SUPFAM" id="SSF50156">
    <property type="entry name" value="PDZ domain-like"/>
    <property type="match status" value="1"/>
</dbReference>
<dbReference type="InterPro" id="IPR014710">
    <property type="entry name" value="RmlC-like_jellyroll"/>
</dbReference>
<dbReference type="PROSITE" id="PS50212">
    <property type="entry name" value="RASGEF_NTER"/>
    <property type="match status" value="1"/>
</dbReference>
<feature type="domain" description="PDZ" evidence="5">
    <location>
        <begin position="505"/>
        <end position="577"/>
    </location>
</feature>
<dbReference type="Gene3D" id="3.10.20.90">
    <property type="entry name" value="Phosphatidylinositol 3-kinase Catalytic Subunit, Chain A, domain 1"/>
    <property type="match status" value="1"/>
</dbReference>
<dbReference type="InterPro" id="IPR001895">
    <property type="entry name" value="RASGEF_cat_dom"/>
</dbReference>
<organism evidence="8 9">
    <name type="scientific">Tigriopus californicus</name>
    <name type="common">Marine copepod</name>
    <dbReference type="NCBI Taxonomy" id="6832"/>
    <lineage>
        <taxon>Eukaryota</taxon>
        <taxon>Metazoa</taxon>
        <taxon>Ecdysozoa</taxon>
        <taxon>Arthropoda</taxon>
        <taxon>Crustacea</taxon>
        <taxon>Multicrustacea</taxon>
        <taxon>Hexanauplia</taxon>
        <taxon>Copepoda</taxon>
        <taxon>Harpacticoida</taxon>
        <taxon>Harpacticidae</taxon>
        <taxon>Tigriopus</taxon>
    </lineage>
</organism>
<dbReference type="Pfam" id="PF00618">
    <property type="entry name" value="RasGEF_N"/>
    <property type="match status" value="1"/>
</dbReference>
<feature type="domain" description="Ras-associating" evidence="6">
    <location>
        <begin position="776"/>
        <end position="861"/>
    </location>
</feature>
<evidence type="ECO:0000259" key="7">
    <source>
        <dbReference type="PROSITE" id="PS50212"/>
    </source>
</evidence>
<feature type="compositionally biased region" description="Polar residues" evidence="3">
    <location>
        <begin position="263"/>
        <end position="279"/>
    </location>
</feature>
<evidence type="ECO:0000259" key="5">
    <source>
        <dbReference type="PROSITE" id="PS50106"/>
    </source>
</evidence>
<evidence type="ECO:0000256" key="1">
    <source>
        <dbReference type="ARBA" id="ARBA00022658"/>
    </source>
</evidence>
<reference evidence="8 9" key="1">
    <citation type="journal article" date="2018" name="Nat. Ecol. Evol.">
        <title>Genomic signatures of mitonuclear coevolution across populations of Tigriopus californicus.</title>
        <authorList>
            <person name="Barreto F.S."/>
            <person name="Watson E.T."/>
            <person name="Lima T.G."/>
            <person name="Willett C.S."/>
            <person name="Edmands S."/>
            <person name="Li W."/>
            <person name="Burton R.S."/>
        </authorList>
    </citation>
    <scope>NUCLEOTIDE SEQUENCE [LARGE SCALE GENOMIC DNA]</scope>
    <source>
        <strain evidence="8 9">San Diego</strain>
    </source>
</reference>
<name>A0A553PTG6_TIGCA</name>
<dbReference type="SUPFAM" id="SSF48366">
    <property type="entry name" value="Ras GEF"/>
    <property type="match status" value="1"/>
</dbReference>
<dbReference type="SMART" id="SM00147">
    <property type="entry name" value="RasGEF"/>
    <property type="match status" value="1"/>
</dbReference>
<feature type="compositionally biased region" description="Polar residues" evidence="3">
    <location>
        <begin position="683"/>
        <end position="698"/>
    </location>
</feature>
<dbReference type="GO" id="GO:0005085">
    <property type="term" value="F:guanyl-nucleotide exchange factor activity"/>
    <property type="evidence" value="ECO:0007669"/>
    <property type="project" value="UniProtKB-KW"/>
</dbReference>
<protein>
    <recommendedName>
        <fullName evidence="10">PDZ domain-containing protein</fullName>
    </recommendedName>
</protein>
<evidence type="ECO:0000313" key="8">
    <source>
        <dbReference type="EMBL" id="TRY80967.1"/>
    </source>
</evidence>
<dbReference type="STRING" id="6832.A0A553PTG6"/>
<feature type="compositionally biased region" description="Basic residues" evidence="3">
    <location>
        <begin position="101"/>
        <end position="110"/>
    </location>
</feature>
<evidence type="ECO:0000259" key="6">
    <source>
        <dbReference type="PROSITE" id="PS50200"/>
    </source>
</evidence>
<dbReference type="InterPro" id="IPR036964">
    <property type="entry name" value="RASGEF_cat_dom_sf"/>
</dbReference>
<feature type="domain" description="N-terminal Ras-GEF" evidence="7">
    <location>
        <begin position="385"/>
        <end position="500"/>
    </location>
</feature>
<dbReference type="InterPro" id="IPR018490">
    <property type="entry name" value="cNMP-bd_dom_sf"/>
</dbReference>
<dbReference type="Proteomes" id="UP000318571">
    <property type="component" value="Chromosome 12"/>
</dbReference>
<evidence type="ECO:0008006" key="10">
    <source>
        <dbReference type="Google" id="ProtNLM"/>
    </source>
</evidence>
<proteinExistence type="predicted"/>
<dbReference type="SUPFAM" id="SSF51206">
    <property type="entry name" value="cAMP-binding domain-like"/>
    <property type="match status" value="1"/>
</dbReference>
<feature type="compositionally biased region" description="Pro residues" evidence="3">
    <location>
        <begin position="1"/>
        <end position="21"/>
    </location>
</feature>
<dbReference type="PROSITE" id="PS50106">
    <property type="entry name" value="PDZ"/>
    <property type="match status" value="1"/>
</dbReference>
<dbReference type="Gene3D" id="1.10.840.10">
    <property type="entry name" value="Ras guanine-nucleotide exchange factors catalytic domain"/>
    <property type="match status" value="1"/>
</dbReference>
<dbReference type="SMART" id="SM00314">
    <property type="entry name" value="RA"/>
    <property type="match status" value="1"/>
</dbReference>
<dbReference type="PROSITE" id="PS50009">
    <property type="entry name" value="RASGEF_CAT"/>
    <property type="match status" value="1"/>
</dbReference>
<dbReference type="Gene3D" id="2.60.120.10">
    <property type="entry name" value="Jelly Rolls"/>
    <property type="match status" value="1"/>
</dbReference>
<dbReference type="Pfam" id="PF00788">
    <property type="entry name" value="RA"/>
    <property type="match status" value="1"/>
</dbReference>